<proteinExistence type="predicted"/>
<evidence type="ECO:0008006" key="3">
    <source>
        <dbReference type="Google" id="ProtNLM"/>
    </source>
</evidence>
<organism evidence="1 2">
    <name type="scientific">Moraxella bovis</name>
    <dbReference type="NCBI Taxonomy" id="476"/>
    <lineage>
        <taxon>Bacteria</taxon>
        <taxon>Pseudomonadati</taxon>
        <taxon>Pseudomonadota</taxon>
        <taxon>Gammaproteobacteria</taxon>
        <taxon>Moraxellales</taxon>
        <taxon>Moraxellaceae</taxon>
        <taxon>Moraxella</taxon>
    </lineage>
</organism>
<reference evidence="1 2" key="1">
    <citation type="submission" date="2018-06" db="EMBL/GenBank/DDBJ databases">
        <authorList>
            <consortium name="Pathogen Informatics"/>
            <person name="Doyle S."/>
        </authorList>
    </citation>
    <scope>NUCLEOTIDE SEQUENCE [LARGE SCALE GENOMIC DNA]</scope>
    <source>
        <strain evidence="1 2">NCTC9426</strain>
    </source>
</reference>
<evidence type="ECO:0000313" key="1">
    <source>
        <dbReference type="EMBL" id="STY94071.1"/>
    </source>
</evidence>
<dbReference type="EMBL" id="UGPZ01000003">
    <property type="protein sequence ID" value="STY94071.1"/>
    <property type="molecule type" value="Genomic_DNA"/>
</dbReference>
<dbReference type="AlphaFoldDB" id="A0A378PZU2"/>
<name>A0A378PZU2_MORBO</name>
<protein>
    <recommendedName>
        <fullName evidence="3">DUF1963 domain-containing protein</fullName>
    </recommendedName>
</protein>
<dbReference type="RefSeq" id="WP_220271863.1">
    <property type="nucleotide sequence ID" value="NZ_UGPZ01000003.1"/>
</dbReference>
<gene>
    <name evidence="1" type="ORF">NCTC9426_02807</name>
</gene>
<evidence type="ECO:0000313" key="2">
    <source>
        <dbReference type="Proteomes" id="UP000254133"/>
    </source>
</evidence>
<accession>A0A378PZU2</accession>
<dbReference type="Proteomes" id="UP000254133">
    <property type="component" value="Unassembled WGS sequence"/>
</dbReference>
<sequence length="248" mass="28923">MDILPYFENINELNEYLTPFPDSDKLFVENQSWLKEHFLPLISIDLGMLNDDWRGQVVHMLNPFEPIEGYIGESTQDFHNEFTGENWFAFKLTDNNRYEFLGNEGYFERSSIHQGSDILDEEILKEYDEIIQESIQKYQLAQEYFAKTNKLVNIHTSKLDDKIDQENWLSDLGGALSEQYGNWVSSPKPPKAFLKELDDDKLAISHHGNPFYFIAGVPAYNYGCSGADWIVMLYEPISRIVVFTFDWS</sequence>